<comment type="caution">
    <text evidence="1">The sequence shown here is derived from an EMBL/GenBank/DDBJ whole genome shotgun (WGS) entry which is preliminary data.</text>
</comment>
<dbReference type="PANTHER" id="PTHR43481:SF4">
    <property type="entry name" value="GLYCEROL-1-PHOSPHATE PHOSPHOHYDROLASE 1-RELATED"/>
    <property type="match status" value="1"/>
</dbReference>
<dbReference type="InterPro" id="IPR036412">
    <property type="entry name" value="HAD-like_sf"/>
</dbReference>
<dbReference type="InterPro" id="IPR051806">
    <property type="entry name" value="HAD-like_SPP"/>
</dbReference>
<evidence type="ECO:0000313" key="1">
    <source>
        <dbReference type="EMBL" id="MEQ3554791.1"/>
    </source>
</evidence>
<dbReference type="Pfam" id="PF00702">
    <property type="entry name" value="Hydrolase"/>
    <property type="match status" value="1"/>
</dbReference>
<dbReference type="EMBL" id="JBEDNQ010000017">
    <property type="protein sequence ID" value="MEQ3554791.1"/>
    <property type="molecule type" value="Genomic_DNA"/>
</dbReference>
<dbReference type="RefSeq" id="WP_349301861.1">
    <property type="nucleotide sequence ID" value="NZ_JBEDNQ010000017.1"/>
</dbReference>
<dbReference type="SFLD" id="SFLDS00003">
    <property type="entry name" value="Haloacid_Dehalogenase"/>
    <property type="match status" value="1"/>
</dbReference>
<sequence length="223" mass="23090">MTPAFPAPGAPVVFDLDGTLVLSEHVHRRTWFRFFDDWGAAVDEDTYRREFLGRRADDALREVDGPWRDADPDELTGQLVAHGTALAGAVEAVPGATELVTALAARGHRLAVVTSARRGWAEKILGDVLGVAALIELVVAAEDVVRGKPDPEGYLTACRSLGVDPAGCVAFEDSPAGVAAVVAAGIGTVVGVRTTTGAAGLEAAGAHRTVPDLAPGRLLAPAD</sequence>
<keyword evidence="2" id="KW-1185">Reference proteome</keyword>
<dbReference type="InterPro" id="IPR023198">
    <property type="entry name" value="PGP-like_dom2"/>
</dbReference>
<dbReference type="Proteomes" id="UP001494902">
    <property type="component" value="Unassembled WGS sequence"/>
</dbReference>
<dbReference type="SFLD" id="SFLDG01129">
    <property type="entry name" value="C1.5:_HAD__Beta-PGM__Phosphata"/>
    <property type="match status" value="1"/>
</dbReference>
<dbReference type="InterPro" id="IPR006439">
    <property type="entry name" value="HAD-SF_hydro_IA"/>
</dbReference>
<evidence type="ECO:0000313" key="2">
    <source>
        <dbReference type="Proteomes" id="UP001494902"/>
    </source>
</evidence>
<dbReference type="Gene3D" id="1.10.150.240">
    <property type="entry name" value="Putative phosphatase, domain 2"/>
    <property type="match status" value="1"/>
</dbReference>
<gene>
    <name evidence="1" type="ORF">WIS52_30375</name>
</gene>
<reference evidence="1 2" key="1">
    <citation type="submission" date="2024-03" db="EMBL/GenBank/DDBJ databases">
        <title>Draft genome sequence of Pseudonocardia nematodicida JCM 31783.</title>
        <authorList>
            <person name="Butdee W."/>
            <person name="Duangmal K."/>
        </authorList>
    </citation>
    <scope>NUCLEOTIDE SEQUENCE [LARGE SCALE GENOMIC DNA]</scope>
    <source>
        <strain evidence="1 2">JCM 31783</strain>
    </source>
</reference>
<dbReference type="Gene3D" id="3.40.50.1000">
    <property type="entry name" value="HAD superfamily/HAD-like"/>
    <property type="match status" value="1"/>
</dbReference>
<accession>A0ABV1KK11</accession>
<protein>
    <submittedName>
        <fullName evidence="1">HAD family phosphatase</fullName>
    </submittedName>
</protein>
<dbReference type="SUPFAM" id="SSF56784">
    <property type="entry name" value="HAD-like"/>
    <property type="match status" value="1"/>
</dbReference>
<organism evidence="1 2">
    <name type="scientific">Pseudonocardia nematodicida</name>
    <dbReference type="NCBI Taxonomy" id="1206997"/>
    <lineage>
        <taxon>Bacteria</taxon>
        <taxon>Bacillati</taxon>
        <taxon>Actinomycetota</taxon>
        <taxon>Actinomycetes</taxon>
        <taxon>Pseudonocardiales</taxon>
        <taxon>Pseudonocardiaceae</taxon>
        <taxon>Pseudonocardia</taxon>
    </lineage>
</organism>
<dbReference type="NCBIfam" id="TIGR01509">
    <property type="entry name" value="HAD-SF-IA-v3"/>
    <property type="match status" value="1"/>
</dbReference>
<proteinExistence type="predicted"/>
<dbReference type="PANTHER" id="PTHR43481">
    <property type="entry name" value="FRUCTOSE-1-PHOSPHATE PHOSPHATASE"/>
    <property type="match status" value="1"/>
</dbReference>
<name>A0ABV1KK11_9PSEU</name>
<dbReference type="InterPro" id="IPR023214">
    <property type="entry name" value="HAD_sf"/>
</dbReference>